<dbReference type="EMBL" id="QKXH01000004">
    <property type="protein sequence ID" value="PZX93966.1"/>
    <property type="molecule type" value="Genomic_DNA"/>
</dbReference>
<dbReference type="GO" id="GO:0016717">
    <property type="term" value="F:oxidoreductase activity, acting on paired donors, with oxidation of a pair of donors resulting in the reduction of molecular oxygen to two molecules of water"/>
    <property type="evidence" value="ECO:0007669"/>
    <property type="project" value="TreeGrafter"/>
</dbReference>
<dbReference type="AlphaFoldDB" id="A0A2W7TX66"/>
<dbReference type="InterPro" id="IPR005804">
    <property type="entry name" value="FA_desaturase_dom"/>
</dbReference>
<proteinExistence type="predicted"/>
<dbReference type="PANTHER" id="PTHR19353:SF19">
    <property type="entry name" value="DELTA(5) FATTY ACID DESATURASE C-RELATED"/>
    <property type="match status" value="1"/>
</dbReference>
<evidence type="ECO:0000313" key="4">
    <source>
        <dbReference type="Proteomes" id="UP000249177"/>
    </source>
</evidence>
<sequence>MDDIGQKPKFLRAGKDDFFKKLAKEVHETVLKNKKLQYKNIAKALGLLFLFFISYSCILAFGNNTVLLFSMYIIMGFTMILIFVNSFHDASHGALFPTKKQNRTFCYVIDFFGTNSEIWIQRHLLLHHPYPNIQNWDCDIKQTDVIHIFPNSPLYKFHKYQHIYIWLLYPFYTLIWLYIRDFKDFFGSKNNYLKRVYTIPPVEYIKLFVSKAFNLFHMLIIPYWILEQSFGTIFLAWIVMHLTSSLFGVVALVSTHADESAHFPLPPLDGKMEVTWIEHQLMVTKDFNAGDPVFDFLYGGFTHHVAHHLFPTIGHTYYPKITPIIRKYAKENQLPYTCRPVLKAIRSHYLLLKNSSKTDSIFDTSEL</sequence>
<feature type="transmembrane region" description="Helical" evidence="1">
    <location>
        <begin position="163"/>
        <end position="179"/>
    </location>
</feature>
<dbReference type="OrthoDB" id="104711at2"/>
<feature type="transmembrane region" description="Helical" evidence="1">
    <location>
        <begin position="204"/>
        <end position="226"/>
    </location>
</feature>
<dbReference type="Proteomes" id="UP000249177">
    <property type="component" value="Unassembled WGS sequence"/>
</dbReference>
<comment type="caution">
    <text evidence="3">The sequence shown here is derived from an EMBL/GenBank/DDBJ whole genome shotgun (WGS) entry which is preliminary data.</text>
</comment>
<name>A0A2W7TX66_9FLAO</name>
<feature type="domain" description="Fatty acid desaturase" evidence="2">
    <location>
        <begin position="69"/>
        <end position="339"/>
    </location>
</feature>
<feature type="transmembrane region" description="Helical" evidence="1">
    <location>
        <begin position="67"/>
        <end position="87"/>
    </location>
</feature>
<keyword evidence="1" id="KW-0812">Transmembrane</keyword>
<protein>
    <submittedName>
        <fullName evidence="3">Fatty acid desaturase</fullName>
    </submittedName>
</protein>
<evidence type="ECO:0000313" key="3">
    <source>
        <dbReference type="EMBL" id="PZX93966.1"/>
    </source>
</evidence>
<dbReference type="InterPro" id="IPR012171">
    <property type="entry name" value="Fatty_acid_desaturase"/>
</dbReference>
<evidence type="ECO:0000259" key="2">
    <source>
        <dbReference type="Pfam" id="PF00487"/>
    </source>
</evidence>
<dbReference type="GO" id="GO:0008610">
    <property type="term" value="P:lipid biosynthetic process"/>
    <property type="evidence" value="ECO:0007669"/>
    <property type="project" value="UniProtKB-ARBA"/>
</dbReference>
<gene>
    <name evidence="3" type="ORF">DOS84_08465</name>
</gene>
<organism evidence="3 4">
    <name type="scientific">Flavobacterium aquariorum</name>
    <dbReference type="NCBI Taxonomy" id="2217670"/>
    <lineage>
        <taxon>Bacteria</taxon>
        <taxon>Pseudomonadati</taxon>
        <taxon>Bacteroidota</taxon>
        <taxon>Flavobacteriia</taxon>
        <taxon>Flavobacteriales</taxon>
        <taxon>Flavobacteriaceae</taxon>
        <taxon>Flavobacterium</taxon>
    </lineage>
</organism>
<dbReference type="GO" id="GO:0016020">
    <property type="term" value="C:membrane"/>
    <property type="evidence" value="ECO:0007669"/>
    <property type="project" value="TreeGrafter"/>
</dbReference>
<keyword evidence="1" id="KW-1133">Transmembrane helix</keyword>
<keyword evidence="1" id="KW-0472">Membrane</keyword>
<dbReference type="PANTHER" id="PTHR19353">
    <property type="entry name" value="FATTY ACID DESATURASE 2"/>
    <property type="match status" value="1"/>
</dbReference>
<feature type="transmembrane region" description="Helical" evidence="1">
    <location>
        <begin position="233"/>
        <end position="253"/>
    </location>
</feature>
<accession>A0A2W7TX66</accession>
<keyword evidence="4" id="KW-1185">Reference proteome</keyword>
<dbReference type="Pfam" id="PF00487">
    <property type="entry name" value="FA_desaturase"/>
    <property type="match status" value="1"/>
</dbReference>
<reference evidence="3 4" key="1">
    <citation type="submission" date="2018-06" db="EMBL/GenBank/DDBJ databases">
        <title>Flavobacterium sp IMCC34762, genome.</title>
        <authorList>
            <person name="Joung Y."/>
            <person name="Cho J."/>
            <person name="Song J."/>
        </authorList>
    </citation>
    <scope>NUCLEOTIDE SEQUENCE [LARGE SCALE GENOMIC DNA]</scope>
    <source>
        <strain evidence="3 4">IMCC34762</strain>
    </source>
</reference>
<evidence type="ECO:0000256" key="1">
    <source>
        <dbReference type="SAM" id="Phobius"/>
    </source>
</evidence>
<feature type="transmembrane region" description="Helical" evidence="1">
    <location>
        <begin position="41"/>
        <end position="61"/>
    </location>
</feature>
<dbReference type="RefSeq" id="WP_111409681.1">
    <property type="nucleotide sequence ID" value="NZ_QKXH01000004.1"/>
</dbReference>